<feature type="domain" description="Glycosyl transferase family 1" evidence="1">
    <location>
        <begin position="312"/>
        <end position="479"/>
    </location>
</feature>
<protein>
    <submittedName>
        <fullName evidence="3">Glycosyltransferase</fullName>
    </submittedName>
</protein>
<dbReference type="InterPro" id="IPR028098">
    <property type="entry name" value="Glyco_trans_4-like_N"/>
</dbReference>
<dbReference type="SUPFAM" id="SSF53756">
    <property type="entry name" value="UDP-Glycosyltransferase/glycogen phosphorylase"/>
    <property type="match status" value="1"/>
</dbReference>
<comment type="caution">
    <text evidence="3">The sequence shown here is derived from an EMBL/GenBank/DDBJ whole genome shotgun (WGS) entry which is preliminary data.</text>
</comment>
<evidence type="ECO:0000313" key="3">
    <source>
        <dbReference type="EMBL" id="KAB1441409.1"/>
    </source>
</evidence>
<feature type="domain" description="Glycosyltransferase subfamily 4-like N-terminal" evidence="2">
    <location>
        <begin position="139"/>
        <end position="302"/>
    </location>
</feature>
<dbReference type="InterPro" id="IPR001296">
    <property type="entry name" value="Glyco_trans_1"/>
</dbReference>
<keyword evidence="3" id="KW-0808">Transferase</keyword>
<gene>
    <name evidence="3" type="ORF">F8A88_10705</name>
</gene>
<dbReference type="PANTHER" id="PTHR45947:SF3">
    <property type="entry name" value="SULFOQUINOVOSYL TRANSFERASE SQD2"/>
    <property type="match status" value="1"/>
</dbReference>
<dbReference type="EMBL" id="WAIE01000004">
    <property type="protein sequence ID" value="KAB1441409.1"/>
    <property type="molecule type" value="Genomic_DNA"/>
</dbReference>
<evidence type="ECO:0000259" key="1">
    <source>
        <dbReference type="Pfam" id="PF00534"/>
    </source>
</evidence>
<keyword evidence="4" id="KW-1185">Reference proteome</keyword>
<evidence type="ECO:0000259" key="2">
    <source>
        <dbReference type="Pfam" id="PF13579"/>
    </source>
</evidence>
<name>A0A6N6N0P3_9BACT</name>
<dbReference type="GO" id="GO:0016757">
    <property type="term" value="F:glycosyltransferase activity"/>
    <property type="evidence" value="ECO:0007669"/>
    <property type="project" value="InterPro"/>
</dbReference>
<dbReference type="PANTHER" id="PTHR45947">
    <property type="entry name" value="SULFOQUINOVOSYL TRANSFERASE SQD2"/>
    <property type="match status" value="1"/>
</dbReference>
<evidence type="ECO:0000313" key="4">
    <source>
        <dbReference type="Proteomes" id="UP000438699"/>
    </source>
</evidence>
<reference evidence="3 4" key="1">
    <citation type="journal article" date="2017" name="Int. J. Syst. Evol. Microbiol.">
        <title>Desulfovibrio senegalensis sp. nov., a mesophilic sulfate reducer isolated from marine sediment.</title>
        <authorList>
            <person name="Thioye A."/>
            <person name="Gam Z.B.A."/>
            <person name="Mbengue M."/>
            <person name="Cayol J.L."/>
            <person name="Joseph-Bartoli M."/>
            <person name="Toure-Kane C."/>
            <person name="Labat M."/>
        </authorList>
    </citation>
    <scope>NUCLEOTIDE SEQUENCE [LARGE SCALE GENOMIC DNA]</scope>
    <source>
        <strain evidence="3 4">DSM 101509</strain>
    </source>
</reference>
<organism evidence="3 4">
    <name type="scientific">Pseudodesulfovibrio senegalensis</name>
    <dbReference type="NCBI Taxonomy" id="1721087"/>
    <lineage>
        <taxon>Bacteria</taxon>
        <taxon>Pseudomonadati</taxon>
        <taxon>Thermodesulfobacteriota</taxon>
        <taxon>Desulfovibrionia</taxon>
        <taxon>Desulfovibrionales</taxon>
        <taxon>Desulfovibrionaceae</taxon>
    </lineage>
</organism>
<dbReference type="AlphaFoldDB" id="A0A6N6N0P3"/>
<dbReference type="Pfam" id="PF13579">
    <property type="entry name" value="Glyco_trans_4_4"/>
    <property type="match status" value="1"/>
</dbReference>
<dbReference type="Gene3D" id="3.40.50.2000">
    <property type="entry name" value="Glycogen Phosphorylase B"/>
    <property type="match status" value="2"/>
</dbReference>
<dbReference type="Proteomes" id="UP000438699">
    <property type="component" value="Unassembled WGS sequence"/>
</dbReference>
<proteinExistence type="predicted"/>
<sequence>MIAVEILRRTGECGFHARMVQQASPICHGPWHAPQDAADALAHAGHARSGHGSRNRAPVKIPHLEFPGGLLFERTIQPPEVSGYAGSHHGERNSVDQQSFHASFSLAALGALVRNTLLTYVDPTMRILHVTKYYPPERGGMERYACDLAEQQAADGHRVHVLCHHGSPGIPRSTETHNGIEVTRLCVRAKIPFVPLAPGMVRELPALCRRFRPHVIHMHLPNPAVLFTMLLPADIPVVVHWQADVGAASTSRFVRMAYPAYALFERAMLKRADAIIATSPPYLKHSPHLRPFADKCTVIPLGIRPENYSMPDNAEKTTAPPGQPMVLSLGRFTFYKGFEHLVRAAERYTQAQFVLAGDGETLPAIRELVRTRGLERRVSLPGAVSHDTMLQLMRDCTLFCLPSVDRGEAFGIVLLEAMLFGKPLISTDIPGSGTGWVNQHEQTGLVVPPADVPALADAIRRIADNPKLADQYGRAARKRLESTFTLSATMDALYSVYHQAMDARRN</sequence>
<dbReference type="InterPro" id="IPR050194">
    <property type="entry name" value="Glycosyltransferase_grp1"/>
</dbReference>
<dbReference type="Pfam" id="PF00534">
    <property type="entry name" value="Glycos_transf_1"/>
    <property type="match status" value="1"/>
</dbReference>
<accession>A0A6N6N0P3</accession>